<feature type="transmembrane region" description="Helical" evidence="1">
    <location>
        <begin position="18"/>
        <end position="38"/>
    </location>
</feature>
<feature type="transmembrane region" description="Helical" evidence="1">
    <location>
        <begin position="101"/>
        <end position="121"/>
    </location>
</feature>
<dbReference type="Proteomes" id="UP000503017">
    <property type="component" value="Chromosome"/>
</dbReference>
<accession>A0A6M7WNL2</accession>
<sequence>MQDGIDDPNPTEGQSSKWWLALPVVLVVVPAFVVLSLFGKDLTDFAVGSAPQLSRLIETKFDVIIGLPAAAIASFAIIAVLRQAAGPIEFEGFGFKFKGAAGPVILWIMCFLAMTTAIKWLW</sequence>
<dbReference type="EMBL" id="CP033367">
    <property type="protein sequence ID" value="QKD02169.1"/>
    <property type="molecule type" value="Genomic_DNA"/>
</dbReference>
<dbReference type="RefSeq" id="WP_051429665.1">
    <property type="nucleotide sequence ID" value="NZ_CP033367.1"/>
</dbReference>
<gene>
    <name evidence="2" type="ORF">EB235_12190</name>
</gene>
<name>A0A6M7WNL2_RHILI</name>
<organism evidence="2 3">
    <name type="scientific">Mesorhizobium loti R88b</name>
    <dbReference type="NCBI Taxonomy" id="935548"/>
    <lineage>
        <taxon>Bacteria</taxon>
        <taxon>Pseudomonadati</taxon>
        <taxon>Pseudomonadota</taxon>
        <taxon>Alphaproteobacteria</taxon>
        <taxon>Hyphomicrobiales</taxon>
        <taxon>Phyllobacteriaceae</taxon>
        <taxon>Mesorhizobium</taxon>
    </lineage>
</organism>
<evidence type="ECO:0000313" key="2">
    <source>
        <dbReference type="EMBL" id="QKD02169.1"/>
    </source>
</evidence>
<proteinExistence type="predicted"/>
<keyword evidence="1" id="KW-0812">Transmembrane</keyword>
<reference evidence="2 3" key="1">
    <citation type="submission" date="2018-10" db="EMBL/GenBank/DDBJ databases">
        <authorList>
            <person name="Perry B.J."/>
            <person name="Sullivan J.T."/>
            <person name="Murphy R.J.T."/>
            <person name="Ramsay J.P."/>
            <person name="Ronson C.W."/>
        </authorList>
    </citation>
    <scope>NUCLEOTIDE SEQUENCE [LARGE SCALE GENOMIC DNA]</scope>
    <source>
        <strain evidence="2 3">R88b</strain>
    </source>
</reference>
<dbReference type="AlphaFoldDB" id="A0A6M7WNL2"/>
<keyword evidence="1" id="KW-1133">Transmembrane helix</keyword>
<protein>
    <submittedName>
        <fullName evidence="2">Uncharacterized protein</fullName>
    </submittedName>
</protein>
<keyword evidence="1" id="KW-0472">Membrane</keyword>
<evidence type="ECO:0000256" key="1">
    <source>
        <dbReference type="SAM" id="Phobius"/>
    </source>
</evidence>
<feature type="transmembrane region" description="Helical" evidence="1">
    <location>
        <begin position="59"/>
        <end position="81"/>
    </location>
</feature>
<evidence type="ECO:0000313" key="3">
    <source>
        <dbReference type="Proteomes" id="UP000503017"/>
    </source>
</evidence>